<dbReference type="AlphaFoldDB" id="A0A8X6S708"/>
<organism evidence="3 4">
    <name type="scientific">Trichonephila clavipes</name>
    <name type="common">Golden silk orbweaver</name>
    <name type="synonym">Nephila clavipes</name>
    <dbReference type="NCBI Taxonomy" id="2585209"/>
    <lineage>
        <taxon>Eukaryota</taxon>
        <taxon>Metazoa</taxon>
        <taxon>Ecdysozoa</taxon>
        <taxon>Arthropoda</taxon>
        <taxon>Chelicerata</taxon>
        <taxon>Arachnida</taxon>
        <taxon>Araneae</taxon>
        <taxon>Araneomorphae</taxon>
        <taxon>Entelegynae</taxon>
        <taxon>Araneoidea</taxon>
        <taxon>Nephilidae</taxon>
        <taxon>Trichonephila</taxon>
    </lineage>
</organism>
<evidence type="ECO:0000313" key="4">
    <source>
        <dbReference type="Proteomes" id="UP000887159"/>
    </source>
</evidence>
<comment type="caution">
    <text evidence="3">The sequence shown here is derived from an EMBL/GenBank/DDBJ whole genome shotgun (WGS) entry which is preliminary data.</text>
</comment>
<evidence type="ECO:0000256" key="2">
    <source>
        <dbReference type="SAM" id="Phobius"/>
    </source>
</evidence>
<feature type="compositionally biased region" description="Low complexity" evidence="1">
    <location>
        <begin position="66"/>
        <end position="89"/>
    </location>
</feature>
<keyword evidence="2" id="KW-0472">Membrane</keyword>
<feature type="transmembrane region" description="Helical" evidence="2">
    <location>
        <begin position="47"/>
        <end position="65"/>
    </location>
</feature>
<name>A0A8X6S708_TRICX</name>
<gene>
    <name evidence="3" type="ORF">TNCV_2580261</name>
</gene>
<keyword evidence="4" id="KW-1185">Reference proteome</keyword>
<dbReference type="Proteomes" id="UP000887159">
    <property type="component" value="Unassembled WGS sequence"/>
</dbReference>
<evidence type="ECO:0000313" key="3">
    <source>
        <dbReference type="EMBL" id="GFY07994.1"/>
    </source>
</evidence>
<keyword evidence="2" id="KW-0812">Transmembrane</keyword>
<sequence length="178" mass="20153">MHSAGAAWEYSKTSVNRDYGHELVTRVPWFRVLVPMKKFDFRGGLMHIRYVVSFGCLVFLTPGFVSPSSSSKSRTDYYSSSGSENSSIFKSRDRSGTVNNIITAYKNSNDIVRQPYGRNEDEHHTRLGNGKLGWLGEILLFSDSGARPIVVQKYNIMTEDWNELKFLNADVLCSIVLL</sequence>
<reference evidence="3" key="1">
    <citation type="submission" date="2020-08" db="EMBL/GenBank/DDBJ databases">
        <title>Multicomponent nature underlies the extraordinary mechanical properties of spider dragline silk.</title>
        <authorList>
            <person name="Kono N."/>
            <person name="Nakamura H."/>
            <person name="Mori M."/>
            <person name="Yoshida Y."/>
            <person name="Ohtoshi R."/>
            <person name="Malay A.D."/>
            <person name="Moran D.A.P."/>
            <person name="Tomita M."/>
            <person name="Numata K."/>
            <person name="Arakawa K."/>
        </authorList>
    </citation>
    <scope>NUCLEOTIDE SEQUENCE</scope>
</reference>
<keyword evidence="2" id="KW-1133">Transmembrane helix</keyword>
<protein>
    <submittedName>
        <fullName evidence="3">Uncharacterized protein</fullName>
    </submittedName>
</protein>
<proteinExistence type="predicted"/>
<accession>A0A8X6S708</accession>
<feature type="region of interest" description="Disordered" evidence="1">
    <location>
        <begin position="65"/>
        <end position="91"/>
    </location>
</feature>
<evidence type="ECO:0000256" key="1">
    <source>
        <dbReference type="SAM" id="MobiDB-lite"/>
    </source>
</evidence>
<dbReference type="EMBL" id="BMAU01021279">
    <property type="protein sequence ID" value="GFY07994.1"/>
    <property type="molecule type" value="Genomic_DNA"/>
</dbReference>